<evidence type="ECO:0000313" key="2">
    <source>
        <dbReference type="EMBL" id="KAJ7035755.1"/>
    </source>
</evidence>
<feature type="region of interest" description="Disordered" evidence="1">
    <location>
        <begin position="16"/>
        <end position="46"/>
    </location>
</feature>
<proteinExistence type="predicted"/>
<comment type="caution">
    <text evidence="2">The sequence shown here is derived from an EMBL/GenBank/DDBJ whole genome shotgun (WGS) entry which is preliminary data.</text>
</comment>
<keyword evidence="3" id="KW-1185">Reference proteome</keyword>
<sequence length="265" mass="28805">MQGLVLHGYCGNMAKEGPGFKPEARQAGPVEAQARPGPTAGLSGPRAWASKFSGSSPGLSITYKDELASGSETEICSLEAPHTPSDTENALRVWYCVRTWLEPVGRTSGPQFGTPKKGTHGLKCLKTSLHTGAVVVSLRDFQTLWLRPGPKPGLRAWLGLERAWAWAWAWELSSPGPLKPGPSPGFQAKPGPEHHYLRLQPGLTLPARFLLLPPEHLKMLLFFSLYFPRPTWTPADGAKRSTFGVVHGDPTIPLLQNPKINLGIK</sequence>
<evidence type="ECO:0000256" key="1">
    <source>
        <dbReference type="SAM" id="MobiDB-lite"/>
    </source>
</evidence>
<accession>A0AAD6SZM5</accession>
<evidence type="ECO:0000313" key="3">
    <source>
        <dbReference type="Proteomes" id="UP001218188"/>
    </source>
</evidence>
<dbReference type="Proteomes" id="UP001218188">
    <property type="component" value="Unassembled WGS sequence"/>
</dbReference>
<name>A0AAD6SZM5_9AGAR</name>
<gene>
    <name evidence="2" type="ORF">C8F04DRAFT_1182032</name>
</gene>
<protein>
    <submittedName>
        <fullName evidence="2">Uncharacterized protein</fullName>
    </submittedName>
</protein>
<reference evidence="2" key="1">
    <citation type="submission" date="2023-03" db="EMBL/GenBank/DDBJ databases">
        <title>Massive genome expansion in bonnet fungi (Mycena s.s.) driven by repeated elements and novel gene families across ecological guilds.</title>
        <authorList>
            <consortium name="Lawrence Berkeley National Laboratory"/>
            <person name="Harder C.B."/>
            <person name="Miyauchi S."/>
            <person name="Viragh M."/>
            <person name="Kuo A."/>
            <person name="Thoen E."/>
            <person name="Andreopoulos B."/>
            <person name="Lu D."/>
            <person name="Skrede I."/>
            <person name="Drula E."/>
            <person name="Henrissat B."/>
            <person name="Morin E."/>
            <person name="Kohler A."/>
            <person name="Barry K."/>
            <person name="LaButti K."/>
            <person name="Morin E."/>
            <person name="Salamov A."/>
            <person name="Lipzen A."/>
            <person name="Mereny Z."/>
            <person name="Hegedus B."/>
            <person name="Baldrian P."/>
            <person name="Stursova M."/>
            <person name="Weitz H."/>
            <person name="Taylor A."/>
            <person name="Grigoriev I.V."/>
            <person name="Nagy L.G."/>
            <person name="Martin F."/>
            <person name="Kauserud H."/>
        </authorList>
    </citation>
    <scope>NUCLEOTIDE SEQUENCE</scope>
    <source>
        <strain evidence="2">CBHHK200</strain>
    </source>
</reference>
<dbReference type="AlphaFoldDB" id="A0AAD6SZM5"/>
<organism evidence="2 3">
    <name type="scientific">Mycena alexandri</name>
    <dbReference type="NCBI Taxonomy" id="1745969"/>
    <lineage>
        <taxon>Eukaryota</taxon>
        <taxon>Fungi</taxon>
        <taxon>Dikarya</taxon>
        <taxon>Basidiomycota</taxon>
        <taxon>Agaricomycotina</taxon>
        <taxon>Agaricomycetes</taxon>
        <taxon>Agaricomycetidae</taxon>
        <taxon>Agaricales</taxon>
        <taxon>Marasmiineae</taxon>
        <taxon>Mycenaceae</taxon>
        <taxon>Mycena</taxon>
    </lineage>
</organism>
<dbReference type="EMBL" id="JARJCM010000048">
    <property type="protein sequence ID" value="KAJ7035755.1"/>
    <property type="molecule type" value="Genomic_DNA"/>
</dbReference>